<accession>A0A183BWF4</accession>
<evidence type="ECO:0000313" key="2">
    <source>
        <dbReference type="Proteomes" id="UP000050741"/>
    </source>
</evidence>
<feature type="region of interest" description="Disordered" evidence="1">
    <location>
        <begin position="19"/>
        <end position="40"/>
    </location>
</feature>
<organism evidence="2 3">
    <name type="scientific">Globodera pallida</name>
    <name type="common">Potato cyst nematode worm</name>
    <name type="synonym">Heterodera pallida</name>
    <dbReference type="NCBI Taxonomy" id="36090"/>
    <lineage>
        <taxon>Eukaryota</taxon>
        <taxon>Metazoa</taxon>
        <taxon>Ecdysozoa</taxon>
        <taxon>Nematoda</taxon>
        <taxon>Chromadorea</taxon>
        <taxon>Rhabditida</taxon>
        <taxon>Tylenchina</taxon>
        <taxon>Tylenchomorpha</taxon>
        <taxon>Tylenchoidea</taxon>
        <taxon>Heteroderidae</taxon>
        <taxon>Heteroderinae</taxon>
        <taxon>Globodera</taxon>
    </lineage>
</organism>
<feature type="compositionally biased region" description="Low complexity" evidence="1">
    <location>
        <begin position="21"/>
        <end position="33"/>
    </location>
</feature>
<proteinExistence type="predicted"/>
<feature type="compositionally biased region" description="Low complexity" evidence="1">
    <location>
        <begin position="233"/>
        <end position="249"/>
    </location>
</feature>
<reference evidence="3" key="2">
    <citation type="submission" date="2016-06" db="UniProtKB">
        <authorList>
            <consortium name="WormBaseParasite"/>
        </authorList>
    </citation>
    <scope>IDENTIFICATION</scope>
</reference>
<feature type="region of interest" description="Disordered" evidence="1">
    <location>
        <begin position="188"/>
        <end position="298"/>
    </location>
</feature>
<keyword evidence="2" id="KW-1185">Reference proteome</keyword>
<dbReference type="AlphaFoldDB" id="A0A183BWF4"/>
<feature type="compositionally biased region" description="Basic and acidic residues" evidence="1">
    <location>
        <begin position="252"/>
        <end position="266"/>
    </location>
</feature>
<sequence length="298" mass="33011">MMDPEGENFLGLYVDERDNKSQSLTSATTSSPTPRGGVKPFNLTCYRPKQQQHSSLHFWPILVAMVPLFVCELDTLRVTAEWRSFNWSNASLAVAVNPKQCKWAATQGESPANGSPSKKTAADRSFFFPSTSGSMGNRPNVRKQFFPDNFQQEHRSRSAGRSVSNVSVAAKRRFLYSSSDDDFEEIAVHQPRVGRIPEKAKTAQMRRSHSEKPKRGPNSTGEGPFLPPPSPSLPSSSSSYLGLESSSASATEENRQKVNEATRESMLDAQVQQLQQGKPFFPNMDPAIHQFASNTKIP</sequence>
<name>A0A183BWF4_GLOPA</name>
<evidence type="ECO:0000256" key="1">
    <source>
        <dbReference type="SAM" id="MobiDB-lite"/>
    </source>
</evidence>
<dbReference type="WBParaSite" id="GPLIN_000494300">
    <property type="protein sequence ID" value="GPLIN_000494300"/>
    <property type="gene ID" value="GPLIN_000494300"/>
</dbReference>
<protein>
    <submittedName>
        <fullName evidence="3">Protein TSSC4</fullName>
    </submittedName>
</protein>
<reference evidence="2" key="1">
    <citation type="submission" date="2014-05" db="EMBL/GenBank/DDBJ databases">
        <title>The genome and life-stage specific transcriptomes of Globodera pallida elucidate key aspects of plant parasitism by a cyst nematode.</title>
        <authorList>
            <person name="Cotton J.A."/>
            <person name="Lilley C.J."/>
            <person name="Jones L.M."/>
            <person name="Kikuchi T."/>
            <person name="Reid A.J."/>
            <person name="Thorpe P."/>
            <person name="Tsai I.J."/>
            <person name="Beasley H."/>
            <person name="Blok V."/>
            <person name="Cock P.J.A."/>
            <person name="Van den Akker S.E."/>
            <person name="Holroyd N."/>
            <person name="Hunt M."/>
            <person name="Mantelin S."/>
            <person name="Naghra H."/>
            <person name="Pain A."/>
            <person name="Palomares-Rius J.E."/>
            <person name="Zarowiecki M."/>
            <person name="Berriman M."/>
            <person name="Jones J.T."/>
            <person name="Urwin P.E."/>
        </authorList>
    </citation>
    <scope>NUCLEOTIDE SEQUENCE [LARGE SCALE GENOMIC DNA]</scope>
    <source>
        <strain evidence="2">Lindley</strain>
    </source>
</reference>
<dbReference type="Proteomes" id="UP000050741">
    <property type="component" value="Unassembled WGS sequence"/>
</dbReference>
<evidence type="ECO:0000313" key="3">
    <source>
        <dbReference type="WBParaSite" id="GPLIN_000494300"/>
    </source>
</evidence>